<keyword evidence="6 8" id="KW-1133">Transmembrane helix</keyword>
<dbReference type="RefSeq" id="WP_354553625.1">
    <property type="nucleotide sequence ID" value="NZ_JBEPSM010000004.1"/>
</dbReference>
<dbReference type="Pfam" id="PF01594">
    <property type="entry name" value="AI-2E_transport"/>
    <property type="match status" value="1"/>
</dbReference>
<accession>A0ABV2R5X8</accession>
<dbReference type="PANTHER" id="PTHR21716:SF67">
    <property type="entry name" value="TRANSPORT PROTEIN YDIK-RELATED"/>
    <property type="match status" value="1"/>
</dbReference>
<dbReference type="NCBIfam" id="NF008216">
    <property type="entry name" value="PRK10983.1"/>
    <property type="match status" value="1"/>
</dbReference>
<comment type="subcellular location">
    <subcellularLocation>
        <location evidence="1">Cell membrane</location>
        <topology evidence="1">Multi-pass membrane protein</topology>
    </subcellularLocation>
</comment>
<evidence type="ECO:0000256" key="3">
    <source>
        <dbReference type="ARBA" id="ARBA00022448"/>
    </source>
</evidence>
<evidence type="ECO:0000256" key="1">
    <source>
        <dbReference type="ARBA" id="ARBA00004651"/>
    </source>
</evidence>
<evidence type="ECO:0000256" key="7">
    <source>
        <dbReference type="ARBA" id="ARBA00023136"/>
    </source>
</evidence>
<evidence type="ECO:0000313" key="9">
    <source>
        <dbReference type="EMBL" id="MET4636071.1"/>
    </source>
</evidence>
<evidence type="ECO:0000256" key="5">
    <source>
        <dbReference type="ARBA" id="ARBA00022692"/>
    </source>
</evidence>
<dbReference type="InterPro" id="IPR002549">
    <property type="entry name" value="AI-2E-like"/>
</dbReference>
<comment type="caution">
    <text evidence="9">The sequence shown here is derived from an EMBL/GenBank/DDBJ whole genome shotgun (WGS) entry which is preliminary data.</text>
</comment>
<organism evidence="9 10">
    <name type="scientific">Kaistia defluvii</name>
    <dbReference type="NCBI Taxonomy" id="410841"/>
    <lineage>
        <taxon>Bacteria</taxon>
        <taxon>Pseudomonadati</taxon>
        <taxon>Pseudomonadota</taxon>
        <taxon>Alphaproteobacteria</taxon>
        <taxon>Hyphomicrobiales</taxon>
        <taxon>Kaistiaceae</taxon>
        <taxon>Kaistia</taxon>
    </lineage>
</organism>
<feature type="transmembrane region" description="Helical" evidence="8">
    <location>
        <begin position="163"/>
        <end position="181"/>
    </location>
</feature>
<reference evidence="9 10" key="1">
    <citation type="submission" date="2024-06" db="EMBL/GenBank/DDBJ databases">
        <title>Sorghum-associated microbial communities from plants grown in Nebraska, USA.</title>
        <authorList>
            <person name="Schachtman D."/>
        </authorList>
    </citation>
    <scope>NUCLEOTIDE SEQUENCE [LARGE SCALE GENOMIC DNA]</scope>
    <source>
        <strain evidence="9 10">3207</strain>
    </source>
</reference>
<dbReference type="EMBL" id="JBEPSM010000004">
    <property type="protein sequence ID" value="MET4636071.1"/>
    <property type="molecule type" value="Genomic_DNA"/>
</dbReference>
<evidence type="ECO:0000256" key="4">
    <source>
        <dbReference type="ARBA" id="ARBA00022475"/>
    </source>
</evidence>
<evidence type="ECO:0000256" key="2">
    <source>
        <dbReference type="ARBA" id="ARBA00009773"/>
    </source>
</evidence>
<comment type="similarity">
    <text evidence="2">Belongs to the autoinducer-2 exporter (AI-2E) (TC 2.A.86) family.</text>
</comment>
<dbReference type="Proteomes" id="UP001549321">
    <property type="component" value="Unassembled WGS sequence"/>
</dbReference>
<keyword evidence="5 8" id="KW-0812">Transmembrane</keyword>
<keyword evidence="7 8" id="KW-0472">Membrane</keyword>
<gene>
    <name evidence="9" type="ORF">ABIE08_004029</name>
</gene>
<evidence type="ECO:0000256" key="6">
    <source>
        <dbReference type="ARBA" id="ARBA00022989"/>
    </source>
</evidence>
<evidence type="ECO:0000313" key="10">
    <source>
        <dbReference type="Proteomes" id="UP001549321"/>
    </source>
</evidence>
<feature type="transmembrane region" description="Helical" evidence="8">
    <location>
        <begin position="226"/>
        <end position="244"/>
    </location>
</feature>
<proteinExistence type="inferred from homology"/>
<feature type="transmembrane region" description="Helical" evidence="8">
    <location>
        <begin position="12"/>
        <end position="30"/>
    </location>
</feature>
<keyword evidence="10" id="KW-1185">Reference proteome</keyword>
<protein>
    <submittedName>
        <fullName evidence="9">PurR-regulated permease PerM</fullName>
    </submittedName>
</protein>
<sequence length="351" mass="37579">MIREHQDLTRITLAVLFIGGILVTCIWVMLPFLPAIIWATTLVIATWPLMLWVQRHTGNRRGLAALIMTLVLLLILIVPFWLALSAVVANTDEIRELIRTVLSLRLPPPPAWLAELPLLGARASEAWATLSSDRLEALAPKLAPYTGAITQWVASTAGSLGSMFVHFLLTTVIAALMYLSGEKAARQVIRFGRRLAGDRGEMAVRLGAQAIRSVALGVVVTAITQSAIACIGLLVVGIPFAAILTAMIFLLCLIQLGPGLVMVPAVAWMYYSGNAVWATVLLAFTLVAGTIDQLVRPILIRRGADLPVLLILAGVIGGLIAFGMLGIFIGPTVLGVGYTLLNAWISESEPG</sequence>
<keyword evidence="4" id="KW-1003">Cell membrane</keyword>
<feature type="transmembrane region" description="Helical" evidence="8">
    <location>
        <begin position="65"/>
        <end position="89"/>
    </location>
</feature>
<evidence type="ECO:0000256" key="8">
    <source>
        <dbReference type="SAM" id="Phobius"/>
    </source>
</evidence>
<feature type="transmembrane region" description="Helical" evidence="8">
    <location>
        <begin position="276"/>
        <end position="295"/>
    </location>
</feature>
<dbReference type="PANTHER" id="PTHR21716">
    <property type="entry name" value="TRANSMEMBRANE PROTEIN"/>
    <property type="match status" value="1"/>
</dbReference>
<feature type="transmembrane region" description="Helical" evidence="8">
    <location>
        <begin position="307"/>
        <end position="329"/>
    </location>
</feature>
<name>A0ABV2R5X8_9HYPH</name>
<feature type="transmembrane region" description="Helical" evidence="8">
    <location>
        <begin position="36"/>
        <end position="53"/>
    </location>
</feature>
<keyword evidence="3" id="KW-0813">Transport</keyword>